<dbReference type="GO" id="GO:0016020">
    <property type="term" value="C:membrane"/>
    <property type="evidence" value="ECO:0007669"/>
    <property type="project" value="TreeGrafter"/>
</dbReference>
<keyword evidence="1" id="KW-0378">Hydrolase</keyword>
<accession>A0A081BWR7</accession>
<keyword evidence="4" id="KW-1185">Reference proteome</keyword>
<evidence type="ECO:0000259" key="2">
    <source>
        <dbReference type="Pfam" id="PF00561"/>
    </source>
</evidence>
<proteinExistence type="predicted"/>
<evidence type="ECO:0000256" key="1">
    <source>
        <dbReference type="ARBA" id="ARBA00022801"/>
    </source>
</evidence>
<evidence type="ECO:0000313" key="3">
    <source>
        <dbReference type="EMBL" id="GAK56772.1"/>
    </source>
</evidence>
<dbReference type="STRING" id="1499967.U27_03736"/>
<dbReference type="eggNOG" id="COG2267">
    <property type="taxonomic scope" value="Bacteria"/>
</dbReference>
<dbReference type="GO" id="GO:0016787">
    <property type="term" value="F:hydrolase activity"/>
    <property type="evidence" value="ECO:0007669"/>
    <property type="project" value="UniProtKB-KW"/>
</dbReference>
<dbReference type="Pfam" id="PF00561">
    <property type="entry name" value="Abhydrolase_1"/>
    <property type="match status" value="1"/>
</dbReference>
<reference evidence="3" key="1">
    <citation type="journal article" date="2015" name="PeerJ">
        <title>First genomic representation of candidate bacterial phylum KSB3 points to enhanced environmental sensing as a trigger of wastewater bulking.</title>
        <authorList>
            <person name="Sekiguchi Y."/>
            <person name="Ohashi A."/>
            <person name="Parks D.H."/>
            <person name="Yamauchi T."/>
            <person name="Tyson G.W."/>
            <person name="Hugenholtz P."/>
        </authorList>
    </citation>
    <scope>NUCLEOTIDE SEQUENCE [LARGE SCALE GENOMIC DNA]</scope>
</reference>
<dbReference type="PRINTS" id="PR00111">
    <property type="entry name" value="ABHYDROLASE"/>
</dbReference>
<sequence>MPYFNVGDAQVYYEDHGQGQPIIFIHGVWMSSRFFKKQIPYFAQRHRIITVDMRGHGRSAKVHTGHTIAAYARDIHTLIQGLELKDVILLGWSMGAFVVWDYVKQFGTEGLKATVIVEESASDYKQADWPLGAFDFQELCGVMAAVQTDRAAFVHELINLMFKDAPAEEDRQWMFDEITRLPETIASAILFDQTVQDYRPVLPTVNVPSLLCFGRDEKLIPIAAAKHLEQTLPNTRLVFFEHSGHCPFLEEPDKFNQEVDAFIRSLG</sequence>
<protein>
    <recommendedName>
        <fullName evidence="2">AB hydrolase-1 domain-containing protein</fullName>
    </recommendedName>
</protein>
<dbReference type="InterPro" id="IPR000073">
    <property type="entry name" value="AB_hydrolase_1"/>
</dbReference>
<dbReference type="HOGENOM" id="CLU_020336_50_1_0"/>
<dbReference type="EMBL" id="DF820465">
    <property type="protein sequence ID" value="GAK56772.1"/>
    <property type="molecule type" value="Genomic_DNA"/>
</dbReference>
<dbReference type="SUPFAM" id="SSF53474">
    <property type="entry name" value="alpha/beta-Hydrolases"/>
    <property type="match status" value="1"/>
</dbReference>
<name>A0A081BWR7_VECG1</name>
<gene>
    <name evidence="3" type="ORF">U27_03736</name>
</gene>
<dbReference type="Proteomes" id="UP000030661">
    <property type="component" value="Unassembled WGS sequence"/>
</dbReference>
<dbReference type="Gene3D" id="3.40.50.1820">
    <property type="entry name" value="alpha/beta hydrolase"/>
    <property type="match status" value="1"/>
</dbReference>
<dbReference type="PANTHER" id="PTHR43798">
    <property type="entry name" value="MONOACYLGLYCEROL LIPASE"/>
    <property type="match status" value="1"/>
</dbReference>
<dbReference type="InterPro" id="IPR050266">
    <property type="entry name" value="AB_hydrolase_sf"/>
</dbReference>
<dbReference type="InterPro" id="IPR029058">
    <property type="entry name" value="AB_hydrolase_fold"/>
</dbReference>
<organism evidence="3">
    <name type="scientific">Vecturithrix granuli</name>
    <dbReference type="NCBI Taxonomy" id="1499967"/>
    <lineage>
        <taxon>Bacteria</taxon>
        <taxon>Candidatus Moduliflexota</taxon>
        <taxon>Candidatus Vecturitrichia</taxon>
        <taxon>Candidatus Vecturitrichales</taxon>
        <taxon>Candidatus Vecturitrichaceae</taxon>
        <taxon>Candidatus Vecturithrix</taxon>
    </lineage>
</organism>
<dbReference type="PANTHER" id="PTHR43798:SF31">
    <property type="entry name" value="AB HYDROLASE SUPERFAMILY PROTEIN YCLE"/>
    <property type="match status" value="1"/>
</dbReference>
<feature type="domain" description="AB hydrolase-1" evidence="2">
    <location>
        <begin position="21"/>
        <end position="252"/>
    </location>
</feature>
<evidence type="ECO:0000313" key="4">
    <source>
        <dbReference type="Proteomes" id="UP000030661"/>
    </source>
</evidence>
<dbReference type="AlphaFoldDB" id="A0A081BWR7"/>